<gene>
    <name evidence="1" type="ORF">RCL2_002911600</name>
</gene>
<comment type="caution">
    <text evidence="1">The sequence shown here is derived from an EMBL/GenBank/DDBJ whole genome shotgun (WGS) entry which is preliminary data.</text>
</comment>
<proteinExistence type="predicted"/>
<sequence>MINFANPGLKLPSQKVLAGRILNTNSEHIKKSLIDTARKNELGFTEIKEFTLNFLSDLDKQDIKYDAVITDSASSNQAARSVYFMARLYDEQKIKYNKYLALLLLCATRWNSHYYCYFSLIRTKTALKVLISKYAPEEFDQEDETIYHSGEEGETRNNKYLPLDICKTIDNDIW</sequence>
<dbReference type="Proteomes" id="UP000615446">
    <property type="component" value="Unassembled WGS sequence"/>
</dbReference>
<evidence type="ECO:0000313" key="1">
    <source>
        <dbReference type="EMBL" id="GET02747.1"/>
    </source>
</evidence>
<evidence type="ECO:0000313" key="2">
    <source>
        <dbReference type="Proteomes" id="UP000615446"/>
    </source>
</evidence>
<organism evidence="1 2">
    <name type="scientific">Rhizophagus clarus</name>
    <dbReference type="NCBI Taxonomy" id="94130"/>
    <lineage>
        <taxon>Eukaryota</taxon>
        <taxon>Fungi</taxon>
        <taxon>Fungi incertae sedis</taxon>
        <taxon>Mucoromycota</taxon>
        <taxon>Glomeromycotina</taxon>
        <taxon>Glomeromycetes</taxon>
        <taxon>Glomerales</taxon>
        <taxon>Glomeraceae</taxon>
        <taxon>Rhizophagus</taxon>
    </lineage>
</organism>
<dbReference type="AlphaFoldDB" id="A0A8H3MEA9"/>
<dbReference type="OrthoDB" id="2306722at2759"/>
<dbReference type="EMBL" id="BLAL01000315">
    <property type="protein sequence ID" value="GET02747.1"/>
    <property type="molecule type" value="Genomic_DNA"/>
</dbReference>
<reference evidence="1" key="1">
    <citation type="submission" date="2019-10" db="EMBL/GenBank/DDBJ databases">
        <title>Conservation and host-specific expression of non-tandemly repeated heterogenous ribosome RNA gene in arbuscular mycorrhizal fungi.</title>
        <authorList>
            <person name="Maeda T."/>
            <person name="Kobayashi Y."/>
            <person name="Nakagawa T."/>
            <person name="Ezawa T."/>
            <person name="Yamaguchi K."/>
            <person name="Bino T."/>
            <person name="Nishimoto Y."/>
            <person name="Shigenobu S."/>
            <person name="Kawaguchi M."/>
        </authorList>
    </citation>
    <scope>NUCLEOTIDE SEQUENCE</scope>
    <source>
        <strain evidence="1">HR1</strain>
    </source>
</reference>
<name>A0A8H3MEA9_9GLOM</name>
<protein>
    <submittedName>
        <fullName evidence="1">Uncharacterized protein</fullName>
    </submittedName>
</protein>
<accession>A0A8H3MEA9</accession>